<evidence type="ECO:0000259" key="5">
    <source>
        <dbReference type="SMART" id="SM00849"/>
    </source>
</evidence>
<gene>
    <name evidence="6" type="ORF">NW762_014459</name>
</gene>
<name>A0A9W8RK35_9HYPO</name>
<proteinExistence type="inferred from homology"/>
<dbReference type="GO" id="GO:0046872">
    <property type="term" value="F:metal ion binding"/>
    <property type="evidence" value="ECO:0007669"/>
    <property type="project" value="UniProtKB-KW"/>
</dbReference>
<dbReference type="SUPFAM" id="SSF56281">
    <property type="entry name" value="Metallo-hydrolase/oxidoreductase"/>
    <property type="match status" value="1"/>
</dbReference>
<dbReference type="PANTHER" id="PTHR43223:SF1">
    <property type="entry name" value="ALKYL_ARYL-SULFATASE BDS1"/>
    <property type="match status" value="1"/>
</dbReference>
<protein>
    <recommendedName>
        <fullName evidence="5">Metallo-beta-lactamase domain-containing protein</fullName>
    </recommendedName>
</protein>
<dbReference type="GO" id="GO:0018741">
    <property type="term" value="F:linear primary-alkylsulfatase activity"/>
    <property type="evidence" value="ECO:0007669"/>
    <property type="project" value="InterPro"/>
</dbReference>
<dbReference type="InterPro" id="IPR001279">
    <property type="entry name" value="Metallo-B-lactamas"/>
</dbReference>
<dbReference type="SUPFAM" id="SSF55718">
    <property type="entry name" value="SCP-like"/>
    <property type="match status" value="1"/>
</dbReference>
<dbReference type="FunFam" id="3.60.15.30:FF:000001">
    <property type="entry name" value="Alkyl/aryl-sulfatase BDS1"/>
    <property type="match status" value="1"/>
</dbReference>
<evidence type="ECO:0000256" key="2">
    <source>
        <dbReference type="ARBA" id="ARBA00022801"/>
    </source>
</evidence>
<dbReference type="PANTHER" id="PTHR43223">
    <property type="entry name" value="ALKYL/ARYL-SULFATASE"/>
    <property type="match status" value="1"/>
</dbReference>
<dbReference type="InterPro" id="IPR029228">
    <property type="entry name" value="Alkyl_sulf_dimr"/>
</dbReference>
<accession>A0A9W8RK35</accession>
<feature type="domain" description="Metallo-beta-lactamase" evidence="5">
    <location>
        <begin position="85"/>
        <end position="305"/>
    </location>
</feature>
<dbReference type="SMART" id="SM00849">
    <property type="entry name" value="Lactamase_B"/>
    <property type="match status" value="1"/>
</dbReference>
<evidence type="ECO:0000313" key="6">
    <source>
        <dbReference type="EMBL" id="KAJ4244603.1"/>
    </source>
</evidence>
<dbReference type="GO" id="GO:0046983">
    <property type="term" value="F:protein dimerization activity"/>
    <property type="evidence" value="ECO:0007669"/>
    <property type="project" value="InterPro"/>
</dbReference>
<dbReference type="InterPro" id="IPR038536">
    <property type="entry name" value="Alkyl/aryl-sulf_dimr_sf"/>
</dbReference>
<keyword evidence="3" id="KW-0862">Zinc</keyword>
<sequence length="608" mass="67060">MSSQPSFADIQDFVDAERGFINALSPGIIKKDDGKIVWNIDEYSFLQQECPPTCHPHLWRQGQLNSKQGLYEIVPGIYQTRALDLSNMSIVEGKEGIIIIDPLISCECAAASLALYQAHRGVKKITGMIYSHSHGDHYMGAQGVLPPDQNMSIPIIAPEGFMEAIMSESILAGPAMRKRAAFMYGNALPRGPKGQVGVGLGMGSSVGTTSLIPPNVLIQKTGDEIVVDGVRIVFQMVPGTEAPAEINFHFPDFKALCVPETATNCMHNIVTLRGAQVRDAKAWSGYLDEVITLFAEDSDVVFGSHNWPTWGKQQLITRLEEQRDMYGYLHDQTVRLMNLGLTGVEIAEKIQLPPVISRAWHCRGFYGSVSHNVKGIYQKYMTWFDGNPAHLWQYPPAEEGVRYVECMGGVDSVCDKAEKYIENDDCRFAATLLSHIIAGYPETCARAKTLLAQAYEALGFACENATWRNFYLTGAQELRTGKKAGMVAGGKTPLGPNLSVDQWFDIMSVQLDGEHAAEARLTIQFELTDLEQTWKLIVSNGVLTRRLVVNPGKSKVDLRMKLTKAQLLSVLRGETPDVAERSGDEEALKDLLSYIAVEQDSARGPSQL</sequence>
<dbReference type="OrthoDB" id="449487at2759"/>
<dbReference type="GO" id="GO:0018909">
    <property type="term" value="P:dodecyl sulfate metabolic process"/>
    <property type="evidence" value="ECO:0007669"/>
    <property type="project" value="InterPro"/>
</dbReference>
<dbReference type="Pfam" id="PF00753">
    <property type="entry name" value="Lactamase_B"/>
    <property type="match status" value="1"/>
</dbReference>
<keyword evidence="2" id="KW-0378">Hydrolase</keyword>
<dbReference type="InterPro" id="IPR036527">
    <property type="entry name" value="SCP2_sterol-bd_dom_sf"/>
</dbReference>
<organism evidence="6 7">
    <name type="scientific">Fusarium torreyae</name>
    <dbReference type="NCBI Taxonomy" id="1237075"/>
    <lineage>
        <taxon>Eukaryota</taxon>
        <taxon>Fungi</taxon>
        <taxon>Dikarya</taxon>
        <taxon>Ascomycota</taxon>
        <taxon>Pezizomycotina</taxon>
        <taxon>Sordariomycetes</taxon>
        <taxon>Hypocreomycetidae</taxon>
        <taxon>Hypocreales</taxon>
        <taxon>Nectriaceae</taxon>
        <taxon>Fusarium</taxon>
    </lineage>
</organism>
<dbReference type="AlphaFoldDB" id="A0A9W8RK35"/>
<reference evidence="6" key="1">
    <citation type="submission" date="2022-09" db="EMBL/GenBank/DDBJ databases">
        <title>Fusarium specimens isolated from Avocado Roots.</title>
        <authorList>
            <person name="Stajich J."/>
            <person name="Roper C."/>
            <person name="Heimlech-Rivalta G."/>
        </authorList>
    </citation>
    <scope>NUCLEOTIDE SEQUENCE</scope>
    <source>
        <strain evidence="6">CF00136</strain>
    </source>
</reference>
<keyword evidence="7" id="KW-1185">Reference proteome</keyword>
<dbReference type="CDD" id="cd07710">
    <property type="entry name" value="arylsulfatase_Sdsa1-like_MBL-fold"/>
    <property type="match status" value="1"/>
</dbReference>
<evidence type="ECO:0000313" key="7">
    <source>
        <dbReference type="Proteomes" id="UP001152049"/>
    </source>
</evidence>
<dbReference type="InterPro" id="IPR052195">
    <property type="entry name" value="Bact_Alkyl/Aryl-Sulfatase"/>
</dbReference>
<evidence type="ECO:0000256" key="3">
    <source>
        <dbReference type="ARBA" id="ARBA00022833"/>
    </source>
</evidence>
<dbReference type="Pfam" id="PF14863">
    <property type="entry name" value="Alkyl_sulf_dimr"/>
    <property type="match status" value="1"/>
</dbReference>
<comment type="similarity">
    <text evidence="4">Belongs to the metallo-beta-lactamase superfamily. Type III sulfatase family.</text>
</comment>
<dbReference type="Gene3D" id="1.25.40.880">
    <property type="entry name" value="Alkyl sulfatase, dimerisation domain"/>
    <property type="match status" value="1"/>
</dbReference>
<dbReference type="InterPro" id="IPR044097">
    <property type="entry name" value="Bds1/SdsA1_MBL-fold"/>
</dbReference>
<dbReference type="InterPro" id="IPR029229">
    <property type="entry name" value="Alkyl_sulf_C"/>
</dbReference>
<evidence type="ECO:0000256" key="4">
    <source>
        <dbReference type="ARBA" id="ARBA00033751"/>
    </source>
</evidence>
<evidence type="ECO:0000256" key="1">
    <source>
        <dbReference type="ARBA" id="ARBA00022723"/>
    </source>
</evidence>
<dbReference type="Gene3D" id="3.60.15.30">
    <property type="entry name" value="Metallo-beta-lactamase domain"/>
    <property type="match status" value="1"/>
</dbReference>
<comment type="caution">
    <text evidence="6">The sequence shown here is derived from an EMBL/GenBank/DDBJ whole genome shotgun (WGS) entry which is preliminary data.</text>
</comment>
<dbReference type="Gene3D" id="3.30.1050.10">
    <property type="entry name" value="SCP2 sterol-binding domain"/>
    <property type="match status" value="1"/>
</dbReference>
<dbReference type="Proteomes" id="UP001152049">
    <property type="component" value="Unassembled WGS sequence"/>
</dbReference>
<dbReference type="EMBL" id="JAOQAZ010000050">
    <property type="protein sequence ID" value="KAJ4244603.1"/>
    <property type="molecule type" value="Genomic_DNA"/>
</dbReference>
<dbReference type="InterPro" id="IPR036866">
    <property type="entry name" value="RibonucZ/Hydroxyglut_hydro"/>
</dbReference>
<keyword evidence="1" id="KW-0479">Metal-binding</keyword>
<dbReference type="Pfam" id="PF14864">
    <property type="entry name" value="Alkyl_sulf_C"/>
    <property type="match status" value="1"/>
</dbReference>